<dbReference type="RefSeq" id="WP_281190465.1">
    <property type="nucleotide sequence ID" value="NZ_FMCU01000016.1"/>
</dbReference>
<evidence type="ECO:0000313" key="2">
    <source>
        <dbReference type="Proteomes" id="UP000198797"/>
    </source>
</evidence>
<dbReference type="AlphaFoldDB" id="A0A1C5ADZ2"/>
<proteinExistence type="predicted"/>
<evidence type="ECO:0000313" key="1">
    <source>
        <dbReference type="EMBL" id="SCF43291.1"/>
    </source>
</evidence>
<accession>A0A1C5ADZ2</accession>
<organism evidence="1 2">
    <name type="scientific">Micromonospora matsumotoense</name>
    <dbReference type="NCBI Taxonomy" id="121616"/>
    <lineage>
        <taxon>Bacteria</taxon>
        <taxon>Bacillati</taxon>
        <taxon>Actinomycetota</taxon>
        <taxon>Actinomycetes</taxon>
        <taxon>Micromonosporales</taxon>
        <taxon>Micromonosporaceae</taxon>
        <taxon>Micromonospora</taxon>
    </lineage>
</organism>
<gene>
    <name evidence="1" type="ORF">GA0070216_11640</name>
</gene>
<dbReference type="Proteomes" id="UP000198797">
    <property type="component" value="Unassembled WGS sequence"/>
</dbReference>
<dbReference type="EMBL" id="FMCU01000016">
    <property type="protein sequence ID" value="SCF43291.1"/>
    <property type="molecule type" value="Genomic_DNA"/>
</dbReference>
<dbReference type="STRING" id="121616.GA0070216_11640"/>
<keyword evidence="2" id="KW-1185">Reference proteome</keyword>
<protein>
    <submittedName>
        <fullName evidence="1">Uncharacterized protein</fullName>
    </submittedName>
</protein>
<reference evidence="2" key="1">
    <citation type="submission" date="2016-06" db="EMBL/GenBank/DDBJ databases">
        <authorList>
            <person name="Varghese N."/>
            <person name="Submissions Spin"/>
        </authorList>
    </citation>
    <scope>NUCLEOTIDE SEQUENCE [LARGE SCALE GENOMIC DNA]</scope>
    <source>
        <strain evidence="2">DSM 44100</strain>
    </source>
</reference>
<sequence>MTHRVPTGPTTAGDPRIAAEPVPLRVRVAAGLCRVGWPATHH</sequence>
<name>A0A1C5ADZ2_9ACTN</name>